<dbReference type="Pfam" id="PF01012">
    <property type="entry name" value="ETF"/>
    <property type="match status" value="1"/>
</dbReference>
<dbReference type="InterPro" id="IPR014731">
    <property type="entry name" value="ETF_asu_C"/>
</dbReference>
<dbReference type="SUPFAM" id="SSF52402">
    <property type="entry name" value="Adenine nucleotide alpha hydrolases-like"/>
    <property type="match status" value="1"/>
</dbReference>
<dbReference type="SMART" id="SM00893">
    <property type="entry name" value="ETF"/>
    <property type="match status" value="1"/>
</dbReference>
<dbReference type="PROSITE" id="PS00198">
    <property type="entry name" value="4FE4S_FER_1"/>
    <property type="match status" value="1"/>
</dbReference>
<keyword evidence="9" id="KW-1185">Reference proteome</keyword>
<evidence type="ECO:0000256" key="2">
    <source>
        <dbReference type="ARBA" id="ARBA00011355"/>
    </source>
</evidence>
<dbReference type="InterPro" id="IPR001308">
    <property type="entry name" value="ETF_a/FixB"/>
</dbReference>
<dbReference type="Gene3D" id="3.40.50.620">
    <property type="entry name" value="HUPs"/>
    <property type="match status" value="1"/>
</dbReference>
<evidence type="ECO:0000259" key="7">
    <source>
        <dbReference type="PROSITE" id="PS51379"/>
    </source>
</evidence>
<dbReference type="GeneID" id="88848412"/>
<dbReference type="OrthoDB" id="9770286at2"/>
<dbReference type="Pfam" id="PF00766">
    <property type="entry name" value="ETF_alpha"/>
    <property type="match status" value="1"/>
</dbReference>
<dbReference type="RefSeq" id="WP_126420956.1">
    <property type="nucleotide sequence ID" value="NZ_AP019367.1"/>
</dbReference>
<dbReference type="PANTHER" id="PTHR43153">
    <property type="entry name" value="ELECTRON TRANSFER FLAVOPROTEIN ALPHA"/>
    <property type="match status" value="1"/>
</dbReference>
<dbReference type="Pfam" id="PF13237">
    <property type="entry name" value="Fer4_10"/>
    <property type="match status" value="1"/>
</dbReference>
<feature type="domain" description="4Fe-4S ferredoxin-type" evidence="7">
    <location>
        <begin position="32"/>
        <end position="59"/>
    </location>
</feature>
<dbReference type="GO" id="GO:0033539">
    <property type="term" value="P:fatty acid beta-oxidation using acyl-CoA dehydrogenase"/>
    <property type="evidence" value="ECO:0007669"/>
    <property type="project" value="TreeGrafter"/>
</dbReference>
<dbReference type="Gene3D" id="3.30.70.20">
    <property type="match status" value="1"/>
</dbReference>
<keyword evidence="3" id="KW-0479">Metal-binding</keyword>
<keyword evidence="5" id="KW-0411">Iron-sulfur</keyword>
<dbReference type="CDD" id="cd01715">
    <property type="entry name" value="ETF_alpha"/>
    <property type="match status" value="1"/>
</dbReference>
<evidence type="ECO:0000313" key="9">
    <source>
        <dbReference type="Proteomes" id="UP000273154"/>
    </source>
</evidence>
<comment type="function">
    <text evidence="6">The electron transfer flavoprotein serves as a specific electron acceptor for other dehydrogenases. It transfers the electrons to the main respiratory chain via ETF-ubiquinone oxidoreductase (ETF dehydrogenase).</text>
</comment>
<dbReference type="Proteomes" id="UP000273154">
    <property type="component" value="Chromosome"/>
</dbReference>
<reference evidence="9" key="1">
    <citation type="submission" date="2018-11" db="EMBL/GenBank/DDBJ databases">
        <title>Comparative genomics of Parolsenella catena and Libanicoccus massiliensis: Reclassification of Libanicoccus massiliensis as Parolsenella massiliensis comb. nov.</title>
        <authorList>
            <person name="Sakamoto M."/>
            <person name="Ikeyama N."/>
            <person name="Murakami T."/>
            <person name="Mori H."/>
            <person name="Yuki M."/>
            <person name="Ohkuma M."/>
        </authorList>
    </citation>
    <scope>NUCLEOTIDE SEQUENCE [LARGE SCALE GENOMIC DNA]</scope>
    <source>
        <strain evidence="9">JCM 31932</strain>
    </source>
</reference>
<dbReference type="AlphaFoldDB" id="A0A3G9JW38"/>
<organism evidence="8 9">
    <name type="scientific">Parolsenella catena</name>
    <dbReference type="NCBI Taxonomy" id="2003188"/>
    <lineage>
        <taxon>Bacteria</taxon>
        <taxon>Bacillati</taxon>
        <taxon>Actinomycetota</taxon>
        <taxon>Coriobacteriia</taxon>
        <taxon>Coriobacteriales</taxon>
        <taxon>Atopobiaceae</taxon>
        <taxon>Parolsenella</taxon>
    </lineage>
</organism>
<evidence type="ECO:0000256" key="4">
    <source>
        <dbReference type="ARBA" id="ARBA00023004"/>
    </source>
</evidence>
<proteinExistence type="inferred from homology"/>
<dbReference type="GO" id="GO:0050660">
    <property type="term" value="F:flavin adenine dinucleotide binding"/>
    <property type="evidence" value="ECO:0007669"/>
    <property type="project" value="InterPro"/>
</dbReference>
<dbReference type="SUPFAM" id="SSF52467">
    <property type="entry name" value="DHS-like NAD/FAD-binding domain"/>
    <property type="match status" value="1"/>
</dbReference>
<dbReference type="PROSITE" id="PS51379">
    <property type="entry name" value="4FE4S_FER_2"/>
    <property type="match status" value="2"/>
</dbReference>
<dbReference type="InterPro" id="IPR014729">
    <property type="entry name" value="Rossmann-like_a/b/a_fold"/>
</dbReference>
<dbReference type="KEGG" id="pcat:Pcatena_02640"/>
<name>A0A3G9JW38_9ACTN</name>
<gene>
    <name evidence="8" type="primary">etfA2</name>
    <name evidence="8" type="ORF">Pcatena_02640</name>
</gene>
<keyword evidence="4" id="KW-0408">Iron</keyword>
<dbReference type="PANTHER" id="PTHR43153:SF1">
    <property type="entry name" value="ELECTRON TRANSFER FLAVOPROTEIN SUBUNIT ALPHA, MITOCHONDRIAL"/>
    <property type="match status" value="1"/>
</dbReference>
<comment type="similarity">
    <text evidence="1">Belongs to the ETF alpha-subunit/FixB family.</text>
</comment>
<dbReference type="PIRSF" id="PIRSF000089">
    <property type="entry name" value="Electra_flavoP_a"/>
    <property type="match status" value="1"/>
</dbReference>
<dbReference type="SUPFAM" id="SSF54862">
    <property type="entry name" value="4Fe-4S ferredoxins"/>
    <property type="match status" value="1"/>
</dbReference>
<dbReference type="GO" id="GO:0046872">
    <property type="term" value="F:metal ion binding"/>
    <property type="evidence" value="ECO:0007669"/>
    <property type="project" value="UniProtKB-KW"/>
</dbReference>
<evidence type="ECO:0000313" key="8">
    <source>
        <dbReference type="EMBL" id="BBH49677.1"/>
    </source>
</evidence>
<dbReference type="InterPro" id="IPR033947">
    <property type="entry name" value="ETF_alpha_N"/>
</dbReference>
<dbReference type="EMBL" id="AP019367">
    <property type="protein sequence ID" value="BBH49677.1"/>
    <property type="molecule type" value="Genomic_DNA"/>
</dbReference>
<accession>A0A3G9JW38</accession>
<evidence type="ECO:0000256" key="1">
    <source>
        <dbReference type="ARBA" id="ARBA00005817"/>
    </source>
</evidence>
<dbReference type="GO" id="GO:0009055">
    <property type="term" value="F:electron transfer activity"/>
    <property type="evidence" value="ECO:0007669"/>
    <property type="project" value="InterPro"/>
</dbReference>
<evidence type="ECO:0000256" key="6">
    <source>
        <dbReference type="ARBA" id="ARBA00025649"/>
    </source>
</evidence>
<protein>
    <submittedName>
        <fullName evidence="8">Electron transfer flavoprotein subunit alpha</fullName>
    </submittedName>
</protein>
<dbReference type="InterPro" id="IPR017900">
    <property type="entry name" value="4Fe4S_Fe_S_CS"/>
</dbReference>
<dbReference type="Gene3D" id="3.40.50.1220">
    <property type="entry name" value="TPP-binding domain"/>
    <property type="match status" value="1"/>
</dbReference>
<comment type="subunit">
    <text evidence="2">Heterodimer of an alpha and a beta subunit.</text>
</comment>
<dbReference type="InterPro" id="IPR014730">
    <property type="entry name" value="ETF_a/b_N"/>
</dbReference>
<dbReference type="InterPro" id="IPR017896">
    <property type="entry name" value="4Fe4S_Fe-S-bd"/>
</dbReference>
<dbReference type="GO" id="GO:0051536">
    <property type="term" value="F:iron-sulfur cluster binding"/>
    <property type="evidence" value="ECO:0007669"/>
    <property type="project" value="UniProtKB-KW"/>
</dbReference>
<feature type="domain" description="4Fe-4S ferredoxin-type" evidence="7">
    <location>
        <begin position="2"/>
        <end position="31"/>
    </location>
</feature>
<evidence type="ECO:0000256" key="5">
    <source>
        <dbReference type="ARBA" id="ARBA00023014"/>
    </source>
</evidence>
<dbReference type="InterPro" id="IPR029035">
    <property type="entry name" value="DHS-like_NAD/FAD-binding_dom"/>
</dbReference>
<sequence>MSGLVVDAEKCVGCGRCVRTCANDGIEVVERRARVLDGCVSCGMCVDACPVGALAVERDESGADTSGYRDIWVFSQVGADGVVLPVALELVGKGRELADERGCRLVAVLGEHSDADDANARALAAAGADEVLRTCDDRLAHTDVECYAAWLCALALERRPEVILYGATNFGRELAPRVAVTLQTGLTADCTILEMDRERGLLQQTRPAFGGNLMATIVCPNHRPQMATVRPGIFPAPEPREVGEANVTDVLLDAAVYGRVNVLSREKVGQGASIADAPALVVVGRGIGSKKALARVCRLAELLGERLGCVCEIGCTRPVVEAGWLDYSHQVGQTGVSVAPRLLVSLGVSGAIQHLAGISGAETVVAVNEDADAPIFGAANYKVVGDCMTVVDELIAQLEK</sequence>
<evidence type="ECO:0000256" key="3">
    <source>
        <dbReference type="ARBA" id="ARBA00022723"/>
    </source>
</evidence>